<keyword evidence="2" id="KW-1185">Reference proteome</keyword>
<reference evidence="1 2" key="1">
    <citation type="submission" date="2016-12" db="EMBL/GenBank/DDBJ databases">
        <authorList>
            <person name="Song W.-J."/>
            <person name="Kurnit D.M."/>
        </authorList>
    </citation>
    <scope>NUCLEOTIDE SEQUENCE [LARGE SCALE GENOMIC DNA]</scope>
    <source>
        <strain evidence="1 2">CGMCC 1.10808</strain>
    </source>
</reference>
<evidence type="ECO:0000313" key="1">
    <source>
        <dbReference type="EMBL" id="SHN74093.1"/>
    </source>
</evidence>
<protein>
    <submittedName>
        <fullName evidence="1">Uncharacterized protein</fullName>
    </submittedName>
</protein>
<organism evidence="1 2">
    <name type="scientific">Oceanicella actignis</name>
    <dbReference type="NCBI Taxonomy" id="1189325"/>
    <lineage>
        <taxon>Bacteria</taxon>
        <taxon>Pseudomonadati</taxon>
        <taxon>Pseudomonadota</taxon>
        <taxon>Alphaproteobacteria</taxon>
        <taxon>Rhodobacterales</taxon>
        <taxon>Paracoccaceae</taxon>
        <taxon>Oceanicella</taxon>
    </lineage>
</organism>
<proteinExistence type="predicted"/>
<evidence type="ECO:0000313" key="2">
    <source>
        <dbReference type="Proteomes" id="UP000184066"/>
    </source>
</evidence>
<dbReference type="EMBL" id="FRDL01000010">
    <property type="protein sequence ID" value="SHN74093.1"/>
    <property type="molecule type" value="Genomic_DNA"/>
</dbReference>
<sequence>IAAGDAAGVAAAALDLCAGMDAVQATGAADALAAGVAEGQLAAARALRIDLCARLRAAAALAAAAP</sequence>
<dbReference type="RefSeq" id="WP_218587536.1">
    <property type="nucleotide sequence ID" value="NZ_FRDL01000010.1"/>
</dbReference>
<name>A0A1M7TTY5_9RHOB</name>
<accession>A0A1M7TTY5</accession>
<gene>
    <name evidence="1" type="ORF">SAMN05216200_1101</name>
</gene>
<feature type="non-terminal residue" evidence="1">
    <location>
        <position position="1"/>
    </location>
</feature>
<dbReference type="Proteomes" id="UP000184066">
    <property type="component" value="Unassembled WGS sequence"/>
</dbReference>
<dbReference type="AlphaFoldDB" id="A0A1M7TTY5"/>